<dbReference type="Proteomes" id="UP001472677">
    <property type="component" value="Unassembled WGS sequence"/>
</dbReference>
<evidence type="ECO:0000313" key="1">
    <source>
        <dbReference type="EMBL" id="KAK8554372.1"/>
    </source>
</evidence>
<sequence>MIPNAMKENERPKCGPTSLGDVVFGYGTQPELSGSVKAIEDCFGMGFKDHEWVDINTKHFEPSNSKKSEWEASVDKLNSLVAEHNEVEKN</sequence>
<protein>
    <submittedName>
        <fullName evidence="1">Uncharacterized protein</fullName>
    </submittedName>
</protein>
<name>A0ABR2EA78_9ROSI</name>
<comment type="caution">
    <text evidence="1">The sequence shown here is derived from an EMBL/GenBank/DDBJ whole genome shotgun (WGS) entry which is preliminary data.</text>
</comment>
<accession>A0ABR2EA78</accession>
<proteinExistence type="predicted"/>
<evidence type="ECO:0000313" key="2">
    <source>
        <dbReference type="Proteomes" id="UP001472677"/>
    </source>
</evidence>
<keyword evidence="2" id="KW-1185">Reference proteome</keyword>
<dbReference type="EMBL" id="JBBPBM010000019">
    <property type="protein sequence ID" value="KAK8554372.1"/>
    <property type="molecule type" value="Genomic_DNA"/>
</dbReference>
<reference evidence="1 2" key="1">
    <citation type="journal article" date="2024" name="G3 (Bethesda)">
        <title>Genome assembly of Hibiscus sabdariffa L. provides insights into metabolisms of medicinal natural products.</title>
        <authorList>
            <person name="Kim T."/>
        </authorList>
    </citation>
    <scope>NUCLEOTIDE SEQUENCE [LARGE SCALE GENOMIC DNA]</scope>
    <source>
        <strain evidence="1">TK-2024</strain>
        <tissue evidence="1">Old leaves</tissue>
    </source>
</reference>
<organism evidence="1 2">
    <name type="scientific">Hibiscus sabdariffa</name>
    <name type="common">roselle</name>
    <dbReference type="NCBI Taxonomy" id="183260"/>
    <lineage>
        <taxon>Eukaryota</taxon>
        <taxon>Viridiplantae</taxon>
        <taxon>Streptophyta</taxon>
        <taxon>Embryophyta</taxon>
        <taxon>Tracheophyta</taxon>
        <taxon>Spermatophyta</taxon>
        <taxon>Magnoliopsida</taxon>
        <taxon>eudicotyledons</taxon>
        <taxon>Gunneridae</taxon>
        <taxon>Pentapetalae</taxon>
        <taxon>rosids</taxon>
        <taxon>malvids</taxon>
        <taxon>Malvales</taxon>
        <taxon>Malvaceae</taxon>
        <taxon>Malvoideae</taxon>
        <taxon>Hibiscus</taxon>
    </lineage>
</organism>
<gene>
    <name evidence="1" type="ORF">V6N12_031336</name>
</gene>